<reference evidence="4" key="1">
    <citation type="journal article" date="2019" name="Int. J. Syst. Evol. Microbiol.">
        <title>The Global Catalogue of Microorganisms (GCM) 10K type strain sequencing project: providing services to taxonomists for standard genome sequencing and annotation.</title>
        <authorList>
            <consortium name="The Broad Institute Genomics Platform"/>
            <consortium name="The Broad Institute Genome Sequencing Center for Infectious Disease"/>
            <person name="Wu L."/>
            <person name="Ma J."/>
        </authorList>
    </citation>
    <scope>NUCLEOTIDE SEQUENCE [LARGE SCALE GENOMIC DNA]</scope>
    <source>
        <strain evidence="4">JCM 18055</strain>
    </source>
</reference>
<dbReference type="Gene3D" id="2.20.25.10">
    <property type="match status" value="1"/>
</dbReference>
<dbReference type="Proteomes" id="UP001500325">
    <property type="component" value="Unassembled WGS sequence"/>
</dbReference>
<evidence type="ECO:0000313" key="3">
    <source>
        <dbReference type="EMBL" id="GAA4712435.1"/>
    </source>
</evidence>
<protein>
    <recommendedName>
        <fullName evidence="1">UPF0434 protein GCM10023215_63960</fullName>
    </recommendedName>
</protein>
<comment type="caution">
    <text evidence="3">The sequence shown here is derived from an EMBL/GenBank/DDBJ whole genome shotgun (WGS) entry which is preliminary data.</text>
</comment>
<dbReference type="RefSeq" id="WP_345384541.1">
    <property type="nucleotide sequence ID" value="NZ_BAABIC010000034.1"/>
</dbReference>
<sequence length="72" mass="7586">MAVQLDPQLLEILACPSEDHAPLTPVADQLVCTACGRRYPVVDGIPVLLLDEALPPETTPPAEDPENTGNPG</sequence>
<proteinExistence type="inferred from homology"/>
<comment type="similarity">
    <text evidence="1">Belongs to the UPF0434 family.</text>
</comment>
<dbReference type="Pfam" id="PF03966">
    <property type="entry name" value="Trm112p"/>
    <property type="match status" value="1"/>
</dbReference>
<organism evidence="3 4">
    <name type="scientific">Pseudonocardia yuanmonensis</name>
    <dbReference type="NCBI Taxonomy" id="1095914"/>
    <lineage>
        <taxon>Bacteria</taxon>
        <taxon>Bacillati</taxon>
        <taxon>Actinomycetota</taxon>
        <taxon>Actinomycetes</taxon>
        <taxon>Pseudonocardiales</taxon>
        <taxon>Pseudonocardiaceae</taxon>
        <taxon>Pseudonocardia</taxon>
    </lineage>
</organism>
<evidence type="ECO:0000313" key="4">
    <source>
        <dbReference type="Proteomes" id="UP001500325"/>
    </source>
</evidence>
<feature type="region of interest" description="Disordered" evidence="2">
    <location>
        <begin position="52"/>
        <end position="72"/>
    </location>
</feature>
<dbReference type="InterPro" id="IPR005651">
    <property type="entry name" value="Trm112-like"/>
</dbReference>
<accession>A0ABP8XQ63</accession>
<name>A0ABP8XQ63_9PSEU</name>
<dbReference type="HAMAP" id="MF_01187">
    <property type="entry name" value="UPF0434"/>
    <property type="match status" value="1"/>
</dbReference>
<keyword evidence="4" id="KW-1185">Reference proteome</keyword>
<gene>
    <name evidence="3" type="ORF">GCM10023215_63960</name>
</gene>
<evidence type="ECO:0000256" key="1">
    <source>
        <dbReference type="HAMAP-Rule" id="MF_01187"/>
    </source>
</evidence>
<dbReference type="EMBL" id="BAABIC010000034">
    <property type="protein sequence ID" value="GAA4712435.1"/>
    <property type="molecule type" value="Genomic_DNA"/>
</dbReference>
<dbReference type="SUPFAM" id="SSF158997">
    <property type="entry name" value="Trm112p-like"/>
    <property type="match status" value="1"/>
</dbReference>
<evidence type="ECO:0000256" key="2">
    <source>
        <dbReference type="SAM" id="MobiDB-lite"/>
    </source>
</evidence>